<organism evidence="3 5">
    <name type="scientific">Lolium multiflorum</name>
    <name type="common">Italian ryegrass</name>
    <name type="synonym">Lolium perenne subsp. multiflorum</name>
    <dbReference type="NCBI Taxonomy" id="4521"/>
    <lineage>
        <taxon>Eukaryota</taxon>
        <taxon>Viridiplantae</taxon>
        <taxon>Streptophyta</taxon>
        <taxon>Embryophyta</taxon>
        <taxon>Tracheophyta</taxon>
        <taxon>Spermatophyta</taxon>
        <taxon>Magnoliopsida</taxon>
        <taxon>Liliopsida</taxon>
        <taxon>Poales</taxon>
        <taxon>Poaceae</taxon>
        <taxon>BOP clade</taxon>
        <taxon>Pooideae</taxon>
        <taxon>Poodae</taxon>
        <taxon>Poeae</taxon>
        <taxon>Poeae Chloroplast Group 2 (Poeae type)</taxon>
        <taxon>Loliodinae</taxon>
        <taxon>Loliinae</taxon>
        <taxon>Lolium</taxon>
    </lineage>
</organism>
<evidence type="ECO:0000313" key="3">
    <source>
        <dbReference type="EMBL" id="KAK1600995.1"/>
    </source>
</evidence>
<dbReference type="Pfam" id="PF00646">
    <property type="entry name" value="F-box"/>
    <property type="match status" value="1"/>
</dbReference>
<feature type="domain" description="KIB1-4 beta-propeller" evidence="2">
    <location>
        <begin position="119"/>
        <end position="341"/>
    </location>
</feature>
<comment type="caution">
    <text evidence="3">The sequence shown here is derived from an EMBL/GenBank/DDBJ whole genome shotgun (WGS) entry which is preliminary data.</text>
</comment>
<name>A0AAD8VDV2_LOLMU</name>
<protein>
    <recommendedName>
        <fullName evidence="6">F-box domain-containing protein</fullName>
    </recommendedName>
</protein>
<dbReference type="EMBL" id="JAUUTY010000524">
    <property type="protein sequence ID" value="KAK1600998.1"/>
    <property type="molecule type" value="Genomic_DNA"/>
</dbReference>
<dbReference type="PANTHER" id="PTHR44259">
    <property type="entry name" value="OS07G0183000 PROTEIN-RELATED"/>
    <property type="match status" value="1"/>
</dbReference>
<reference evidence="3" key="1">
    <citation type="submission" date="2023-07" db="EMBL/GenBank/DDBJ databases">
        <title>A chromosome-level genome assembly of Lolium multiflorum.</title>
        <authorList>
            <person name="Chen Y."/>
            <person name="Copetti D."/>
            <person name="Kolliker R."/>
            <person name="Studer B."/>
        </authorList>
    </citation>
    <scope>NUCLEOTIDE SEQUENCE</scope>
    <source>
        <strain evidence="3">02402/16</strain>
        <tissue evidence="3">Leaf</tissue>
    </source>
</reference>
<dbReference type="Pfam" id="PF03478">
    <property type="entry name" value="Beta-prop_KIB1-4"/>
    <property type="match status" value="1"/>
</dbReference>
<evidence type="ECO:0000259" key="2">
    <source>
        <dbReference type="Pfam" id="PF03478"/>
    </source>
</evidence>
<dbReference type="InterPro" id="IPR036047">
    <property type="entry name" value="F-box-like_dom_sf"/>
</dbReference>
<dbReference type="InterPro" id="IPR005174">
    <property type="entry name" value="KIB1-4_b-propeller"/>
</dbReference>
<dbReference type="InterPro" id="IPR050942">
    <property type="entry name" value="F-box_BR-signaling"/>
</dbReference>
<dbReference type="SUPFAM" id="SSF81383">
    <property type="entry name" value="F-box domain"/>
    <property type="match status" value="1"/>
</dbReference>
<evidence type="ECO:0000259" key="1">
    <source>
        <dbReference type="Pfam" id="PF00646"/>
    </source>
</evidence>
<evidence type="ECO:0000313" key="5">
    <source>
        <dbReference type="Proteomes" id="UP001231189"/>
    </source>
</evidence>
<dbReference type="EMBL" id="JAUUTY010000525">
    <property type="protein sequence ID" value="KAK1600995.1"/>
    <property type="molecule type" value="Genomic_DNA"/>
</dbReference>
<evidence type="ECO:0000313" key="4">
    <source>
        <dbReference type="EMBL" id="KAK1600998.1"/>
    </source>
</evidence>
<dbReference type="Gene3D" id="1.20.1280.50">
    <property type="match status" value="1"/>
</dbReference>
<dbReference type="PANTHER" id="PTHR44259:SF80">
    <property type="entry name" value="F-BOX DOMAIN-CONTAINING PROTEIN"/>
    <property type="match status" value="1"/>
</dbReference>
<dbReference type="InterPro" id="IPR001810">
    <property type="entry name" value="F-box_dom"/>
</dbReference>
<proteinExistence type="predicted"/>
<feature type="domain" description="F-box" evidence="1">
    <location>
        <begin position="49"/>
        <end position="82"/>
    </location>
</feature>
<evidence type="ECO:0008006" key="6">
    <source>
        <dbReference type="Google" id="ProtNLM"/>
    </source>
</evidence>
<gene>
    <name evidence="4" type="ORF">QYE76_007540</name>
    <name evidence="3" type="ORF">QYE76_016596</name>
</gene>
<sequence>METDYNIDQHQRNSEYNNVCSCSSLWYMIHTSKQDFLYHGRRSSCSNGWSDLPWDLLDRILQHLELPESLAVAAVCAPWRSAAVASGVPPRSRTPWLASRVLTEARGSSTFRNLLDAGKTRYKVSLPQGRRHLAWCGASHGWLVASDELCSLLLCNPFTLAVIPLPPTTALGCVKETDIIQFDDYIGCWFYLKVVLSCDLSHGDDYIAMAIYGNNKVAFARAGESTWRLVSEMPWQNKNRTFSEKGMDLYADCVSHNGRFYAVTMCGAVEAWDLSTEEEPSREAIIAAGDGRYWSVLTRFLVSTPWGALLQIRTQRRRDHRGKIKVVVLQVDVEERRLVSWMWLLLYIQFFPKEKSNEVEVMS</sequence>
<dbReference type="Proteomes" id="UP001231189">
    <property type="component" value="Unassembled WGS sequence"/>
</dbReference>
<accession>A0AAD8VDV2</accession>
<dbReference type="AlphaFoldDB" id="A0AAD8VDV2"/>
<keyword evidence="5" id="KW-1185">Reference proteome</keyword>